<reference evidence="3" key="1">
    <citation type="submission" date="2017-02" db="EMBL/GenBank/DDBJ databases">
        <title>Delving into the versatile metabolic prowess of the omnipresent phylum Bacteroidetes.</title>
        <authorList>
            <person name="Nobu M.K."/>
            <person name="Mei R."/>
            <person name="Narihiro T."/>
            <person name="Kuroda K."/>
            <person name="Liu W.-T."/>
        </authorList>
    </citation>
    <scope>NUCLEOTIDE SEQUENCE</scope>
    <source>
        <strain evidence="3">ADurb.Bin417</strain>
    </source>
</reference>
<feature type="domain" description="Sialate O-acetylesterase" evidence="2">
    <location>
        <begin position="315"/>
        <end position="368"/>
    </location>
</feature>
<dbReference type="GO" id="GO:0005975">
    <property type="term" value="P:carbohydrate metabolic process"/>
    <property type="evidence" value="ECO:0007669"/>
    <property type="project" value="TreeGrafter"/>
</dbReference>
<comment type="caution">
    <text evidence="3">The sequence shown here is derived from an EMBL/GenBank/DDBJ whole genome shotgun (WGS) entry which is preliminary data.</text>
</comment>
<dbReference type="EMBL" id="MWAK01000005">
    <property type="protein sequence ID" value="OPZ93844.1"/>
    <property type="molecule type" value="Genomic_DNA"/>
</dbReference>
<gene>
    <name evidence="3" type="ORF">BWY73_00088</name>
</gene>
<dbReference type="InterPro" id="IPR005181">
    <property type="entry name" value="SASA"/>
</dbReference>
<evidence type="ECO:0000313" key="3">
    <source>
        <dbReference type="EMBL" id="OPZ93844.1"/>
    </source>
</evidence>
<organism evidence="3">
    <name type="scientific">candidate division TA06 bacterium ADurb.Bin417</name>
    <dbReference type="NCBI Taxonomy" id="1852828"/>
    <lineage>
        <taxon>Bacteria</taxon>
        <taxon>Bacteria division TA06</taxon>
    </lineage>
</organism>
<dbReference type="Pfam" id="PF03629">
    <property type="entry name" value="SASA"/>
    <property type="match status" value="2"/>
</dbReference>
<dbReference type="Proteomes" id="UP000485484">
    <property type="component" value="Unassembled WGS sequence"/>
</dbReference>
<dbReference type="AlphaFoldDB" id="A0A1V5MKT5"/>
<proteinExistence type="predicted"/>
<dbReference type="InterPro" id="IPR039329">
    <property type="entry name" value="SIAE"/>
</dbReference>
<protein>
    <recommendedName>
        <fullName evidence="2">Sialate O-acetylesterase domain-containing protein</fullName>
    </recommendedName>
</protein>
<evidence type="ECO:0000259" key="2">
    <source>
        <dbReference type="Pfam" id="PF03629"/>
    </source>
</evidence>
<keyword evidence="1" id="KW-0378">Hydrolase</keyword>
<dbReference type="PANTHER" id="PTHR22901:SF0">
    <property type="entry name" value="SIALATE O-ACETYLESTERASE"/>
    <property type="match status" value="1"/>
</dbReference>
<dbReference type="Gene3D" id="3.40.50.1110">
    <property type="entry name" value="SGNH hydrolase"/>
    <property type="match status" value="1"/>
</dbReference>
<feature type="domain" description="Sialate O-acetylesterase" evidence="2">
    <location>
        <begin position="123"/>
        <end position="233"/>
    </location>
</feature>
<name>A0A1V5MKT5_UNCT6</name>
<evidence type="ECO:0000256" key="1">
    <source>
        <dbReference type="ARBA" id="ARBA00022801"/>
    </source>
</evidence>
<accession>A0A1V5MKT5</accession>
<dbReference type="GO" id="GO:0001681">
    <property type="term" value="F:sialate O-acetylesterase activity"/>
    <property type="evidence" value="ECO:0007669"/>
    <property type="project" value="InterPro"/>
</dbReference>
<sequence length="534" mass="58508">MRRVDFEGIAERVFFNKKHLFLAAGLLLWLAAAPARAEVRLPAIFGDNMVLQCEEKGGIPVWGWADPGEPVTVSFGAESRQTTAGADGRWRLKLPPLKKSGQAAEMVVAGKNRIVFKNVLVGEVWLCSGQSNMAHNLSGMPGRDTEIAESGYPSLRIFVALAGPSREKPLEDLERRDAAYGCWRECSPRLGGNFSAVAYYFGRALHRELQVPVGLIVCARGATAVEAWTPQETLEATPAAKPYLDWYREQLARYPELIVKYQAARKEWQAACDQARQAGQPLPKYAGPGEPVGPGYRHAPGGYFNSLIAPVLPYAIRGAIWYQGESNAGFFGAGYEEKFRAMIRSWRRLWAQGDFPFLYVQLARIKKDDGVSRDFREDASWALLREEQRKSLAEPKTGMAVIFDVTDGDLHPVPKQPIGERLALAALGGVYGRKAVYSGPRVDSVRFKDGQAVISFGEVGGGLATLDGKPPRGFVLKGADGKFQAASARIEGKTVVVWSEGVAAPTAVYYGWENMADGNLCNRELLPASPFRAP</sequence>
<dbReference type="InterPro" id="IPR036514">
    <property type="entry name" value="SGNH_hydro_sf"/>
</dbReference>
<dbReference type="PANTHER" id="PTHR22901">
    <property type="entry name" value="SIALATE O-ACETYLESTERASE"/>
    <property type="match status" value="1"/>
</dbReference>
<dbReference type="SUPFAM" id="SSF52266">
    <property type="entry name" value="SGNH hydrolase"/>
    <property type="match status" value="1"/>
</dbReference>